<dbReference type="Proteomes" id="UP001240171">
    <property type="component" value="Unassembled WGS sequence"/>
</dbReference>
<keyword evidence="2" id="KW-0732">Signal</keyword>
<keyword evidence="3" id="KW-0472">Membrane</keyword>
<evidence type="ECO:0000313" key="6">
    <source>
        <dbReference type="EMBL" id="MDO7907691.1"/>
    </source>
</evidence>
<protein>
    <submittedName>
        <fullName evidence="6">Extracellular solute-binding protein</fullName>
    </submittedName>
</protein>
<comment type="caution">
    <text evidence="6">The sequence shown here is derived from an EMBL/GenBank/DDBJ whole genome shotgun (WGS) entry which is preliminary data.</text>
</comment>
<dbReference type="SUPFAM" id="SSF53850">
    <property type="entry name" value="Periplasmic binding protein-like II"/>
    <property type="match status" value="1"/>
</dbReference>
<keyword evidence="7" id="KW-1185">Reference proteome</keyword>
<keyword evidence="1" id="KW-1003">Cell membrane</keyword>
<evidence type="ECO:0000256" key="1">
    <source>
        <dbReference type="ARBA" id="ARBA00022475"/>
    </source>
</evidence>
<dbReference type="InterPro" id="IPR006059">
    <property type="entry name" value="SBP"/>
</dbReference>
<name>A0ABT9CJ39_9BACL</name>
<evidence type="ECO:0000256" key="3">
    <source>
        <dbReference type="ARBA" id="ARBA00023136"/>
    </source>
</evidence>
<keyword evidence="4" id="KW-0564">Palmitate</keyword>
<keyword evidence="5" id="KW-0449">Lipoprotein</keyword>
<dbReference type="Gene3D" id="3.40.190.10">
    <property type="entry name" value="Periplasmic binding protein-like II"/>
    <property type="match status" value="2"/>
</dbReference>
<gene>
    <name evidence="6" type="ORF">Q5741_14870</name>
</gene>
<dbReference type="Pfam" id="PF13416">
    <property type="entry name" value="SBP_bac_8"/>
    <property type="match status" value="1"/>
</dbReference>
<evidence type="ECO:0000256" key="2">
    <source>
        <dbReference type="ARBA" id="ARBA00022729"/>
    </source>
</evidence>
<dbReference type="EMBL" id="JAUQTB010000009">
    <property type="protein sequence ID" value="MDO7907691.1"/>
    <property type="molecule type" value="Genomic_DNA"/>
</dbReference>
<dbReference type="RefSeq" id="WP_305024907.1">
    <property type="nucleotide sequence ID" value="NZ_JAUQTB010000009.1"/>
</dbReference>
<reference evidence="6 7" key="1">
    <citation type="submission" date="2023-07" db="EMBL/GenBank/DDBJ databases">
        <title>Paenibacillus sp. JX-17 nov. isolated from soil.</title>
        <authorList>
            <person name="Wan Y."/>
            <person name="Liu B."/>
        </authorList>
    </citation>
    <scope>NUCLEOTIDE SEQUENCE [LARGE SCALE GENOMIC DNA]</scope>
    <source>
        <strain evidence="6 7">JX-17</strain>
    </source>
</reference>
<dbReference type="PANTHER" id="PTHR43649:SF33">
    <property type="entry name" value="POLYGALACTURONAN_RHAMNOGALACTURONAN-BINDING PROTEIN YTCQ"/>
    <property type="match status" value="1"/>
</dbReference>
<evidence type="ECO:0000313" key="7">
    <source>
        <dbReference type="Proteomes" id="UP001240171"/>
    </source>
</evidence>
<dbReference type="InterPro" id="IPR050490">
    <property type="entry name" value="Bact_solute-bd_prot1"/>
</dbReference>
<sequence length="555" mass="62634">MDTILIKLFHVLQRARLFSIILVTAILAAVLSSCDRGMPSGSLSAEAKLPHAAPASAAPRYSISWTMHQNLPVPANAEMIQDLEDQFHVDLDVWNLENSQYEKLLDMKLAQGAVPDLFRIRQPQDLLKYQQQGLLAEIPREMLDKYAPHIMRAIREHAPALQDAGMIGGKYYGIPVINPTNIYRIPVVYRKDWLNRLGLSVPQTISEFEKMIYAFRNDDPDGNGIKDTYGLSMEGMNVVFGAFGQIVFADQLYFGVKDRNLAIGALEPQMKEALFYLHKWYKDGVIDPEFITGENKGGYKHLSHAFINGRIGMTSMGNYYHWIQSGDYLTWTPDQAMRVHETPVEASFNAKELTARYPQGRIVFGQPFTGPYGQRGSKAYDMLMSFTAIGAEAAQEPGKLETLLRILDDVSANPDPDQYTSMNYGIQGKHWVWAEPSKKDVVVLPPYNHMFSYQNRIGAGLGMTVPLMPAGRREQWAATLGLDRDGIYNALEVATPSLVKNGPELIRLRNQAYISFITGDRPVEAFDDFVQEFMRAGGTEVLREANEWYHQRPNR</sequence>
<accession>A0ABT9CJ39</accession>
<evidence type="ECO:0000256" key="4">
    <source>
        <dbReference type="ARBA" id="ARBA00023139"/>
    </source>
</evidence>
<dbReference type="PROSITE" id="PS51257">
    <property type="entry name" value="PROKAR_LIPOPROTEIN"/>
    <property type="match status" value="1"/>
</dbReference>
<evidence type="ECO:0000256" key="5">
    <source>
        <dbReference type="ARBA" id="ARBA00023288"/>
    </source>
</evidence>
<dbReference type="PANTHER" id="PTHR43649">
    <property type="entry name" value="ARABINOSE-BINDING PROTEIN-RELATED"/>
    <property type="match status" value="1"/>
</dbReference>
<organism evidence="6 7">
    <name type="scientific">Paenibacillus lacisoli</name>
    <dbReference type="NCBI Taxonomy" id="3064525"/>
    <lineage>
        <taxon>Bacteria</taxon>
        <taxon>Bacillati</taxon>
        <taxon>Bacillota</taxon>
        <taxon>Bacilli</taxon>
        <taxon>Bacillales</taxon>
        <taxon>Paenibacillaceae</taxon>
        <taxon>Paenibacillus</taxon>
    </lineage>
</organism>
<proteinExistence type="predicted"/>